<comment type="caution">
    <text evidence="1">The sequence shown here is derived from an EMBL/GenBank/DDBJ whole genome shotgun (WGS) entry which is preliminary data.</text>
</comment>
<feature type="non-terminal residue" evidence="1">
    <location>
        <position position="1"/>
    </location>
</feature>
<proteinExistence type="predicted"/>
<protein>
    <submittedName>
        <fullName evidence="1">13259_t:CDS:1</fullName>
    </submittedName>
</protein>
<reference evidence="1" key="1">
    <citation type="submission" date="2021-06" db="EMBL/GenBank/DDBJ databases">
        <authorList>
            <person name="Kallberg Y."/>
            <person name="Tangrot J."/>
            <person name="Rosling A."/>
        </authorList>
    </citation>
    <scope>NUCLEOTIDE SEQUENCE</scope>
    <source>
        <strain evidence="1">IL203A</strain>
    </source>
</reference>
<feature type="non-terminal residue" evidence="1">
    <location>
        <position position="84"/>
    </location>
</feature>
<dbReference type="EMBL" id="CAJVPU010059393">
    <property type="protein sequence ID" value="CAG8775271.1"/>
    <property type="molecule type" value="Genomic_DNA"/>
</dbReference>
<sequence>LQANINNMIAQMTRTNTDTNATAPCRSATPAPTSKYTPAPILDDLIMKASKVLLQGQNRTTSSTSKKFIGFLTLKQQKRRVFEF</sequence>
<organism evidence="1 2">
    <name type="scientific">Dentiscutata heterogama</name>
    <dbReference type="NCBI Taxonomy" id="1316150"/>
    <lineage>
        <taxon>Eukaryota</taxon>
        <taxon>Fungi</taxon>
        <taxon>Fungi incertae sedis</taxon>
        <taxon>Mucoromycota</taxon>
        <taxon>Glomeromycotina</taxon>
        <taxon>Glomeromycetes</taxon>
        <taxon>Diversisporales</taxon>
        <taxon>Gigasporaceae</taxon>
        <taxon>Dentiscutata</taxon>
    </lineage>
</organism>
<gene>
    <name evidence="1" type="ORF">DHETER_LOCUS16078</name>
</gene>
<accession>A0ACA9R3Q2</accession>
<name>A0ACA9R3Q2_9GLOM</name>
<keyword evidence="2" id="KW-1185">Reference proteome</keyword>
<evidence type="ECO:0000313" key="2">
    <source>
        <dbReference type="Proteomes" id="UP000789702"/>
    </source>
</evidence>
<evidence type="ECO:0000313" key="1">
    <source>
        <dbReference type="EMBL" id="CAG8775271.1"/>
    </source>
</evidence>
<dbReference type="Proteomes" id="UP000789702">
    <property type="component" value="Unassembled WGS sequence"/>
</dbReference>